<accession>C5BZH4</accession>
<dbReference type="InterPro" id="IPR005183">
    <property type="entry name" value="DUF305_CopM-like"/>
</dbReference>
<keyword evidence="5" id="KW-1185">Reference proteome</keyword>
<dbReference type="EMBL" id="CP001618">
    <property type="protein sequence ID" value="ACQ79146.1"/>
    <property type="molecule type" value="Genomic_DNA"/>
</dbReference>
<dbReference type="KEGG" id="bcv:Bcav_0885"/>
<evidence type="ECO:0000256" key="2">
    <source>
        <dbReference type="SAM" id="SignalP"/>
    </source>
</evidence>
<gene>
    <name evidence="4" type="ordered locus">Bcav_0885</name>
</gene>
<dbReference type="RefSeq" id="WP_012725926.1">
    <property type="nucleotide sequence ID" value="NC_012669.1"/>
</dbReference>
<dbReference type="PROSITE" id="PS51257">
    <property type="entry name" value="PROKAR_LIPOPROTEIN"/>
    <property type="match status" value="1"/>
</dbReference>
<feature type="chain" id="PRO_5002949092" description="DUF305 domain-containing protein" evidence="2">
    <location>
        <begin position="22"/>
        <end position="203"/>
    </location>
</feature>
<evidence type="ECO:0000313" key="4">
    <source>
        <dbReference type="EMBL" id="ACQ79146.1"/>
    </source>
</evidence>
<feature type="domain" description="DUF305" evidence="3">
    <location>
        <begin position="56"/>
        <end position="200"/>
    </location>
</feature>
<dbReference type="AlphaFoldDB" id="C5BZH4"/>
<dbReference type="HOGENOM" id="CLU_074343_1_1_11"/>
<feature type="region of interest" description="Disordered" evidence="1">
    <location>
        <begin position="24"/>
        <end position="50"/>
    </location>
</feature>
<dbReference type="Proteomes" id="UP000007962">
    <property type="component" value="Chromosome"/>
</dbReference>
<organism evidence="4 5">
    <name type="scientific">Beutenbergia cavernae (strain ATCC BAA-8 / DSM 12333 / CCUG 43141 / JCM 11478 / NBRC 16432 / NCIMB 13614 / HKI 0122)</name>
    <dbReference type="NCBI Taxonomy" id="471853"/>
    <lineage>
        <taxon>Bacteria</taxon>
        <taxon>Bacillati</taxon>
        <taxon>Actinomycetota</taxon>
        <taxon>Actinomycetes</taxon>
        <taxon>Micrococcales</taxon>
        <taxon>Beutenbergiaceae</taxon>
        <taxon>Beutenbergia</taxon>
    </lineage>
</organism>
<evidence type="ECO:0000313" key="5">
    <source>
        <dbReference type="Proteomes" id="UP000007962"/>
    </source>
</evidence>
<feature type="signal peptide" evidence="2">
    <location>
        <begin position="1"/>
        <end position="21"/>
    </location>
</feature>
<dbReference type="PANTHER" id="PTHR36933:SF1">
    <property type="entry name" value="SLL0788 PROTEIN"/>
    <property type="match status" value="1"/>
</dbReference>
<evidence type="ECO:0000256" key="1">
    <source>
        <dbReference type="SAM" id="MobiDB-lite"/>
    </source>
</evidence>
<proteinExistence type="predicted"/>
<keyword evidence="2" id="KW-0732">Signal</keyword>
<dbReference type="Pfam" id="PF03713">
    <property type="entry name" value="DUF305"/>
    <property type="match status" value="1"/>
</dbReference>
<evidence type="ECO:0000259" key="3">
    <source>
        <dbReference type="Pfam" id="PF03713"/>
    </source>
</evidence>
<sequence length="203" mass="21993">MNSKRMLLPAIVLATAVSVAACSNGEEPSHDMSDMSSAPASSGETAGQEQDVNDADVVFAQMMIPHHAQAIEMADLILGKADIRPEVTDLALEIKEAQGPEISQLAQWLGEWGAEETAPEEMDHGPMDGMMSEEDMQALESAQGAEAERLFLEQMIVHHEGAIEMAETQLEDGLHEPVHRMAQDIVDTQQAEISTMEQLLATT</sequence>
<dbReference type="eggNOG" id="COG3544">
    <property type="taxonomic scope" value="Bacteria"/>
</dbReference>
<dbReference type="InterPro" id="IPR012347">
    <property type="entry name" value="Ferritin-like"/>
</dbReference>
<dbReference type="Gene3D" id="1.20.1260.10">
    <property type="match status" value="1"/>
</dbReference>
<dbReference type="OrthoDB" id="26872at2"/>
<name>C5BZH4_BEUC1</name>
<dbReference type="PANTHER" id="PTHR36933">
    <property type="entry name" value="SLL0788 PROTEIN"/>
    <property type="match status" value="1"/>
</dbReference>
<reference evidence="4 5" key="1">
    <citation type="journal article" date="2009" name="Stand. Genomic Sci.">
        <title>Complete genome sequence of Beutenbergia cavernae type strain (HKI 0122).</title>
        <authorList>
            <person name="Land M."/>
            <person name="Pukall R."/>
            <person name="Abt B."/>
            <person name="Goker M."/>
            <person name="Rohde M."/>
            <person name="Glavina Del Rio T."/>
            <person name="Tice H."/>
            <person name="Copeland A."/>
            <person name="Cheng J.F."/>
            <person name="Lucas S."/>
            <person name="Chen F."/>
            <person name="Nolan M."/>
            <person name="Bruce D."/>
            <person name="Goodwin L."/>
            <person name="Pitluck S."/>
            <person name="Ivanova N."/>
            <person name="Mavromatis K."/>
            <person name="Ovchinnikova G."/>
            <person name="Pati A."/>
            <person name="Chen A."/>
            <person name="Palaniappan K."/>
            <person name="Hauser L."/>
            <person name="Chang Y.J."/>
            <person name="Jefferies C.C."/>
            <person name="Saunders E."/>
            <person name="Brettin T."/>
            <person name="Detter J.C."/>
            <person name="Han C."/>
            <person name="Chain P."/>
            <person name="Bristow J."/>
            <person name="Eisen J.A."/>
            <person name="Markowitz V."/>
            <person name="Hugenholtz P."/>
            <person name="Kyrpides N.C."/>
            <person name="Klenk H.P."/>
            <person name="Lapidus A."/>
        </authorList>
    </citation>
    <scope>NUCLEOTIDE SEQUENCE [LARGE SCALE GENOMIC DNA]</scope>
    <source>
        <strain evidence="5">ATCC BAA-8 / DSM 12333 / NBRC 16432</strain>
    </source>
</reference>
<protein>
    <recommendedName>
        <fullName evidence="3">DUF305 domain-containing protein</fullName>
    </recommendedName>
</protein>